<sequence>MGNKQNGSIINTEFNDNSNNNNTISINKSNSSKFSSSSIQNNNNNTPPIISINNNRINRRRSEFQQSSKKPLNCDNRINISGGDSGGNSNILIGINGGGILNERTRRARRWSSVVTVSRSNGKPKRLTPRQCHLIIKSWGRRTPKSRVVKDIFASIFGEVEELKSSFGVEQNIAGRRLRTDFKFCFPHKLKTCNIPLENGFKQEYWNIFAECIVEGISAGEECKETLLAWRQLVQTVIYYMKLLGYDRETLRLARHASLRRSYSPTRAARIQQQQSLEQPSQRFSSGLIPISPLAVSFEEKNNYRQQALLDETRRNSYTTKMSTLSTPTMDNKL</sequence>
<evidence type="ECO:0000256" key="1">
    <source>
        <dbReference type="SAM" id="MobiDB-lite"/>
    </source>
</evidence>
<protein>
    <submittedName>
        <fullName evidence="2">Uncharacterized protein</fullName>
    </submittedName>
</protein>
<evidence type="ECO:0000313" key="2">
    <source>
        <dbReference type="EMBL" id="CAD2199728.1"/>
    </source>
</evidence>
<dbReference type="AlphaFoldDB" id="A0A6V7XKE8"/>
<comment type="caution">
    <text evidence="2">The sequence shown here is derived from an EMBL/GenBank/DDBJ whole genome shotgun (WGS) entry which is preliminary data.</text>
</comment>
<proteinExistence type="predicted"/>
<dbReference type="GO" id="GO:0019825">
    <property type="term" value="F:oxygen binding"/>
    <property type="evidence" value="ECO:0007669"/>
    <property type="project" value="InterPro"/>
</dbReference>
<feature type="region of interest" description="Disordered" evidence="1">
    <location>
        <begin position="1"/>
        <end position="52"/>
    </location>
</feature>
<evidence type="ECO:0000313" key="3">
    <source>
        <dbReference type="Proteomes" id="UP000580250"/>
    </source>
</evidence>
<feature type="compositionally biased region" description="Low complexity" evidence="1">
    <location>
        <begin position="9"/>
        <end position="52"/>
    </location>
</feature>
<accession>A0A6V7XKE8</accession>
<dbReference type="GO" id="GO:0020037">
    <property type="term" value="F:heme binding"/>
    <property type="evidence" value="ECO:0007669"/>
    <property type="project" value="InterPro"/>
</dbReference>
<gene>
    <name evidence="2" type="ORF">MENT_LOCUS53143</name>
</gene>
<dbReference type="EMBL" id="CAJEWN010001739">
    <property type="protein sequence ID" value="CAD2199728.1"/>
    <property type="molecule type" value="Genomic_DNA"/>
</dbReference>
<organism evidence="2 3">
    <name type="scientific">Meloidogyne enterolobii</name>
    <name type="common">Root-knot nematode worm</name>
    <name type="synonym">Meloidogyne mayaguensis</name>
    <dbReference type="NCBI Taxonomy" id="390850"/>
    <lineage>
        <taxon>Eukaryota</taxon>
        <taxon>Metazoa</taxon>
        <taxon>Ecdysozoa</taxon>
        <taxon>Nematoda</taxon>
        <taxon>Chromadorea</taxon>
        <taxon>Rhabditida</taxon>
        <taxon>Tylenchina</taxon>
        <taxon>Tylenchomorpha</taxon>
        <taxon>Tylenchoidea</taxon>
        <taxon>Meloidogynidae</taxon>
        <taxon>Meloidogyninae</taxon>
        <taxon>Meloidogyne</taxon>
    </lineage>
</organism>
<reference evidence="2 3" key="1">
    <citation type="submission" date="2020-08" db="EMBL/GenBank/DDBJ databases">
        <authorList>
            <person name="Koutsovoulos G."/>
            <person name="Danchin GJ E."/>
        </authorList>
    </citation>
    <scope>NUCLEOTIDE SEQUENCE [LARGE SCALE GENOMIC DNA]</scope>
</reference>
<name>A0A6V7XKE8_MELEN</name>
<dbReference type="Proteomes" id="UP000580250">
    <property type="component" value="Unassembled WGS sequence"/>
</dbReference>
<dbReference type="Gene3D" id="1.10.490.10">
    <property type="entry name" value="Globins"/>
    <property type="match status" value="1"/>
</dbReference>
<feature type="region of interest" description="Disordered" evidence="1">
    <location>
        <begin position="61"/>
        <end position="80"/>
    </location>
</feature>
<dbReference type="OrthoDB" id="5856342at2759"/>
<dbReference type="InterPro" id="IPR012292">
    <property type="entry name" value="Globin/Proto"/>
</dbReference>